<name>A0A917FTL1_9GAMM</name>
<comment type="catalytic activity">
    <reaction evidence="6">
        <text>3-(methylsulfanyl)propanoyl-CoA + oxidized [electron-transfer flavoprotein] + H(+) = 3-(methylsulfanyl)acryloyl-CoA + reduced [electron-transfer flavoprotein]</text>
        <dbReference type="Rhea" id="RHEA:52612"/>
        <dbReference type="Rhea" id="RHEA-COMP:10685"/>
        <dbReference type="Rhea" id="RHEA-COMP:10686"/>
        <dbReference type="ChEBI" id="CHEBI:15378"/>
        <dbReference type="ChEBI" id="CHEBI:57692"/>
        <dbReference type="ChEBI" id="CHEBI:58307"/>
        <dbReference type="ChEBI" id="CHEBI:82815"/>
        <dbReference type="ChEBI" id="CHEBI:84994"/>
        <dbReference type="EC" id="1.3.99.41"/>
    </reaction>
    <physiologicalReaction direction="left-to-right" evidence="6">
        <dbReference type="Rhea" id="RHEA:52613"/>
    </physiologicalReaction>
</comment>
<evidence type="ECO:0000259" key="12">
    <source>
        <dbReference type="Pfam" id="PF02770"/>
    </source>
</evidence>
<dbReference type="PANTHER" id="PTHR42803:SF1">
    <property type="entry name" value="BROAD-SPECIFICITY LINEAR ACYL-COA DEHYDROGENASE FADE5"/>
    <property type="match status" value="1"/>
</dbReference>
<dbReference type="InterPro" id="IPR006091">
    <property type="entry name" value="Acyl-CoA_Oxase/DH_mid-dom"/>
</dbReference>
<feature type="domain" description="Acyl-CoA dehydrogenase/oxidase N-terminal" evidence="13">
    <location>
        <begin position="43"/>
        <end position="158"/>
    </location>
</feature>
<dbReference type="SUPFAM" id="SSF47203">
    <property type="entry name" value="Acyl-CoA dehydrogenase C-terminal domain-like"/>
    <property type="match status" value="1"/>
</dbReference>
<keyword evidence="5 10" id="KW-0560">Oxidoreductase</keyword>
<feature type="domain" description="Acyl-CoA dehydrogenase/oxidase C-terminal" evidence="11">
    <location>
        <begin position="282"/>
        <end position="451"/>
    </location>
</feature>
<dbReference type="Pfam" id="PF00441">
    <property type="entry name" value="Acyl-CoA_dh_1"/>
    <property type="match status" value="1"/>
</dbReference>
<evidence type="ECO:0000256" key="9">
    <source>
        <dbReference type="ARBA" id="ARBA00069043"/>
    </source>
</evidence>
<accession>A0A917FTL1</accession>
<comment type="similarity">
    <text evidence="2 10">Belongs to the acyl-CoA dehydrogenase family.</text>
</comment>
<evidence type="ECO:0000256" key="8">
    <source>
        <dbReference type="ARBA" id="ARBA00066694"/>
    </source>
</evidence>
<dbReference type="InterPro" id="IPR009075">
    <property type="entry name" value="AcylCo_DH/oxidase_C"/>
</dbReference>
<comment type="function">
    <text evidence="7">Involved in the assimilation of dimethylsulphoniopropionate (DMSP), an important compound in the fixation of carbon in marine phytoplankton, by mediating the conversion of 3-(methylthio)propanoyl-CoA (MMPA-CoA) to 3-(methylthio)acryloyl-CoA (MTA-CoA).</text>
</comment>
<dbReference type="AlphaFoldDB" id="A0A917FTL1"/>
<dbReference type="EMBL" id="BMEO01000015">
    <property type="protein sequence ID" value="GGG02011.1"/>
    <property type="molecule type" value="Genomic_DNA"/>
</dbReference>
<organism evidence="15 16">
    <name type="scientific">Marinicella pacifica</name>
    <dbReference type="NCBI Taxonomy" id="1171543"/>
    <lineage>
        <taxon>Bacteria</taxon>
        <taxon>Pseudomonadati</taxon>
        <taxon>Pseudomonadota</taxon>
        <taxon>Gammaproteobacteria</taxon>
        <taxon>Lysobacterales</taxon>
        <taxon>Marinicellaceae</taxon>
        <taxon>Marinicella</taxon>
    </lineage>
</organism>
<comment type="cofactor">
    <cofactor evidence="1 10">
        <name>FAD</name>
        <dbReference type="ChEBI" id="CHEBI:57692"/>
    </cofactor>
</comment>
<evidence type="ECO:0000256" key="6">
    <source>
        <dbReference type="ARBA" id="ARBA00051388"/>
    </source>
</evidence>
<evidence type="ECO:0000313" key="15">
    <source>
        <dbReference type="EMBL" id="GGG02011.1"/>
    </source>
</evidence>
<dbReference type="RefSeq" id="WP_188366001.1">
    <property type="nucleotide sequence ID" value="NZ_BAABJF010000028.1"/>
</dbReference>
<dbReference type="SUPFAM" id="SSF56645">
    <property type="entry name" value="Acyl-CoA dehydrogenase NM domain-like"/>
    <property type="match status" value="1"/>
</dbReference>
<dbReference type="PANTHER" id="PTHR42803">
    <property type="entry name" value="ACYL-COA DEHYDROGENASE"/>
    <property type="match status" value="1"/>
</dbReference>
<evidence type="ECO:0000256" key="1">
    <source>
        <dbReference type="ARBA" id="ARBA00001974"/>
    </source>
</evidence>
<proteinExistence type="inferred from homology"/>
<dbReference type="InterPro" id="IPR009100">
    <property type="entry name" value="AcylCoA_DH/oxidase_NM_dom_sf"/>
</dbReference>
<dbReference type="Gene3D" id="1.20.140.10">
    <property type="entry name" value="Butyryl-CoA Dehydrogenase, subunit A, domain 3"/>
    <property type="match status" value="1"/>
</dbReference>
<evidence type="ECO:0000259" key="13">
    <source>
        <dbReference type="Pfam" id="PF02771"/>
    </source>
</evidence>
<keyword evidence="4 10" id="KW-0274">FAD</keyword>
<dbReference type="Pfam" id="PF02771">
    <property type="entry name" value="Acyl-CoA_dh_N"/>
    <property type="match status" value="1"/>
</dbReference>
<dbReference type="GO" id="GO:0050660">
    <property type="term" value="F:flavin adenine dinucleotide binding"/>
    <property type="evidence" value="ECO:0007669"/>
    <property type="project" value="InterPro"/>
</dbReference>
<evidence type="ECO:0000313" key="16">
    <source>
        <dbReference type="Proteomes" id="UP000605253"/>
    </source>
</evidence>
<evidence type="ECO:0000259" key="14">
    <source>
        <dbReference type="Pfam" id="PF12806"/>
    </source>
</evidence>
<gene>
    <name evidence="15" type="ORF">GCM10011365_23980</name>
</gene>
<dbReference type="InterPro" id="IPR025878">
    <property type="entry name" value="Acyl-CoA_dh-like_C_dom"/>
</dbReference>
<evidence type="ECO:0000256" key="4">
    <source>
        <dbReference type="ARBA" id="ARBA00022827"/>
    </source>
</evidence>
<dbReference type="Pfam" id="PF12806">
    <property type="entry name" value="Acyl-CoA_dh_C"/>
    <property type="match status" value="1"/>
</dbReference>
<dbReference type="InterPro" id="IPR052166">
    <property type="entry name" value="Diverse_Acyl-CoA_DH"/>
</dbReference>
<dbReference type="InterPro" id="IPR013786">
    <property type="entry name" value="AcylCoA_DH/ox_N"/>
</dbReference>
<protein>
    <recommendedName>
        <fullName evidence="9">3-methylmercaptopropionyl-CoA dehydrogenase</fullName>
        <ecNumber evidence="8">1.3.99.41</ecNumber>
    </recommendedName>
</protein>
<feature type="domain" description="Acyl-CoA oxidase/dehydrogenase middle" evidence="12">
    <location>
        <begin position="163"/>
        <end position="272"/>
    </location>
</feature>
<dbReference type="Gene3D" id="2.40.110.10">
    <property type="entry name" value="Butyryl-CoA Dehydrogenase, subunit A, domain 2"/>
    <property type="match status" value="1"/>
</dbReference>
<dbReference type="FunFam" id="2.40.110.10:FF:000031">
    <property type="entry name" value="Acyl-CoA dehydrogenase, putative"/>
    <property type="match status" value="1"/>
</dbReference>
<dbReference type="GO" id="GO:0016627">
    <property type="term" value="F:oxidoreductase activity, acting on the CH-CH group of donors"/>
    <property type="evidence" value="ECO:0007669"/>
    <property type="project" value="InterPro"/>
</dbReference>
<dbReference type="InterPro" id="IPR036250">
    <property type="entry name" value="AcylCo_DH-like_C"/>
</dbReference>
<keyword evidence="3 10" id="KW-0285">Flavoprotein</keyword>
<dbReference type="InterPro" id="IPR046373">
    <property type="entry name" value="Acyl-CoA_Oxase/DH_mid-dom_sf"/>
</dbReference>
<reference evidence="15" key="2">
    <citation type="submission" date="2020-09" db="EMBL/GenBank/DDBJ databases">
        <authorList>
            <person name="Sun Q."/>
            <person name="Zhou Y."/>
        </authorList>
    </citation>
    <scope>NUCLEOTIDE SEQUENCE</scope>
    <source>
        <strain evidence="15">CGMCC 1.12181</strain>
    </source>
</reference>
<dbReference type="InterPro" id="IPR037069">
    <property type="entry name" value="AcylCoA_DH/ox_N_sf"/>
</dbReference>
<comment type="caution">
    <text evidence="15">The sequence shown here is derived from an EMBL/GenBank/DDBJ whole genome shotgun (WGS) entry which is preliminary data.</text>
</comment>
<sequence length="590" mass="65054">MANLPAPIKDIQFIADEVLDLTGHYQKLGVHEELDAETFVTVLDEASKFLHEYVGPLNNPADAQGCRIEGNIVTTPDGFKELYKNYCESGWSSLDGDPEYGGQGLSYWLQLILGELNTYYCPGWSNYPGLTHGARELLDHFASEELQAKVLPKLTTGEWSGTMCLTEPQCGTDLGMVATAAKPAGDGSYRVSGTKIFITSGEHDLTENIIHLVLARLPDAPEGTKGISLFLVPKFLINDDLSVGERNGVAAASIEHKMGLNSSATCVMNFDDAKGYLIGEPNQGLRIMFTMMNGARLNTGIQGLAATQASFQNALAYAKERLQMRAPEGPKYPNKPADPIIVHPDVRRMLLTQKAFAEGNRAMAYFAGQQLEVIKHSKDAEEVKRAEQILAFLIPIIKGFITETALEATTHGIQIYGGHGYIKEHGQEQWYRDARIFTLYEGTTGIQALDLTGRKLLQIQKGQIGHMADIIQDFINQHDTPYNKQLQKALDDWQDITAFITRSATKDPNEVGSASVDYLMLSGYVVLAYFWARLHNSAEHSKGQLGAEFYAGKQKTAAFYFAKILPRIESHQASIRSGADSLMDIQASEF</sequence>
<evidence type="ECO:0000259" key="11">
    <source>
        <dbReference type="Pfam" id="PF00441"/>
    </source>
</evidence>
<evidence type="ECO:0000256" key="3">
    <source>
        <dbReference type="ARBA" id="ARBA00022630"/>
    </source>
</evidence>
<dbReference type="EC" id="1.3.99.41" evidence="8"/>
<dbReference type="Proteomes" id="UP000605253">
    <property type="component" value="Unassembled WGS sequence"/>
</dbReference>
<evidence type="ECO:0000256" key="2">
    <source>
        <dbReference type="ARBA" id="ARBA00009347"/>
    </source>
</evidence>
<keyword evidence="16" id="KW-1185">Reference proteome</keyword>
<dbReference type="Pfam" id="PF02770">
    <property type="entry name" value="Acyl-CoA_dh_M"/>
    <property type="match status" value="1"/>
</dbReference>
<reference evidence="15" key="1">
    <citation type="journal article" date="2014" name="Int. J. Syst. Evol. Microbiol.">
        <title>Complete genome sequence of Corynebacterium casei LMG S-19264T (=DSM 44701T), isolated from a smear-ripened cheese.</title>
        <authorList>
            <consortium name="US DOE Joint Genome Institute (JGI-PGF)"/>
            <person name="Walter F."/>
            <person name="Albersmeier A."/>
            <person name="Kalinowski J."/>
            <person name="Ruckert C."/>
        </authorList>
    </citation>
    <scope>NUCLEOTIDE SEQUENCE</scope>
    <source>
        <strain evidence="15">CGMCC 1.12181</strain>
    </source>
</reference>
<evidence type="ECO:0000256" key="7">
    <source>
        <dbReference type="ARBA" id="ARBA00058683"/>
    </source>
</evidence>
<feature type="domain" description="Acetyl-CoA dehydrogenase-like C-terminal" evidence="14">
    <location>
        <begin position="469"/>
        <end position="585"/>
    </location>
</feature>
<dbReference type="Gene3D" id="1.10.540.10">
    <property type="entry name" value="Acyl-CoA dehydrogenase/oxidase, N-terminal domain"/>
    <property type="match status" value="1"/>
</dbReference>
<evidence type="ECO:0000256" key="10">
    <source>
        <dbReference type="RuleBase" id="RU362125"/>
    </source>
</evidence>
<evidence type="ECO:0000256" key="5">
    <source>
        <dbReference type="ARBA" id="ARBA00023002"/>
    </source>
</evidence>